<proteinExistence type="predicted"/>
<dbReference type="Proteomes" id="UP000800981">
    <property type="component" value="Unassembled WGS sequence"/>
</dbReference>
<keyword evidence="3" id="KW-1185">Reference proteome</keyword>
<gene>
    <name evidence="2" type="ORF">G9H71_07550</name>
</gene>
<evidence type="ECO:0000313" key="3">
    <source>
        <dbReference type="Proteomes" id="UP000800981"/>
    </source>
</evidence>
<reference evidence="2 3" key="1">
    <citation type="submission" date="2020-03" db="EMBL/GenBank/DDBJ databases">
        <title>Two novel Motilibacter sp.</title>
        <authorList>
            <person name="Liu S."/>
        </authorList>
    </citation>
    <scope>NUCLEOTIDE SEQUENCE [LARGE SCALE GENOMIC DNA]</scope>
    <source>
        <strain evidence="2 3">E257</strain>
    </source>
</reference>
<evidence type="ECO:0000256" key="1">
    <source>
        <dbReference type="SAM" id="SignalP"/>
    </source>
</evidence>
<protein>
    <submittedName>
        <fullName evidence="2">Uncharacterized protein</fullName>
    </submittedName>
</protein>
<feature type="chain" id="PRO_5046678275" evidence="1">
    <location>
        <begin position="30"/>
        <end position="268"/>
    </location>
</feature>
<dbReference type="PROSITE" id="PS51257">
    <property type="entry name" value="PROKAR_LIPOPROTEIN"/>
    <property type="match status" value="1"/>
</dbReference>
<dbReference type="EMBL" id="JAANNP010000002">
    <property type="protein sequence ID" value="NHC13634.1"/>
    <property type="molecule type" value="Genomic_DNA"/>
</dbReference>
<organism evidence="2 3">
    <name type="scientific">Motilibacter deserti</name>
    <dbReference type="NCBI Taxonomy" id="2714956"/>
    <lineage>
        <taxon>Bacteria</taxon>
        <taxon>Bacillati</taxon>
        <taxon>Actinomycetota</taxon>
        <taxon>Actinomycetes</taxon>
        <taxon>Motilibacterales</taxon>
        <taxon>Motilibacteraceae</taxon>
        <taxon>Motilibacter</taxon>
    </lineage>
</organism>
<sequence>MRLRRTLFAIGSAGLAAAALTLPASSAGAATSVGCTGGGFKVTLPNGTAVRSGGDKIKPSQLPAGSTLKVRGKYVEFDVNVSTFAAYDYTLTGAPNPVDLTGGVRTPVFASKVADLGTRTLNSGELEIKLSDSDLVLLRKGAGELKMKIQAKDCATGGIFQMEPEGAGNVLVTHTLSPGMYYYVNPYTGKINFGNGTDFRGKDSPQVATKLSQTDTVTTWSVASGGRMGGVLGEDAVELSAGASNCVQDCQAQNRVRGSLPVTDPAFS</sequence>
<feature type="signal peptide" evidence="1">
    <location>
        <begin position="1"/>
        <end position="29"/>
    </location>
</feature>
<dbReference type="RefSeq" id="WP_166280286.1">
    <property type="nucleotide sequence ID" value="NZ_JAANNP010000002.1"/>
</dbReference>
<evidence type="ECO:0000313" key="2">
    <source>
        <dbReference type="EMBL" id="NHC13634.1"/>
    </source>
</evidence>
<comment type="caution">
    <text evidence="2">The sequence shown here is derived from an EMBL/GenBank/DDBJ whole genome shotgun (WGS) entry which is preliminary data.</text>
</comment>
<name>A0ABX0GVG7_9ACTN</name>
<accession>A0ABX0GVG7</accession>
<keyword evidence="1" id="KW-0732">Signal</keyword>